<comment type="caution">
    <text evidence="11">The sequence shown here is derived from an EMBL/GenBank/DDBJ whole genome shotgun (WGS) entry which is preliminary data.</text>
</comment>
<keyword evidence="10" id="KW-0472">Membrane</keyword>
<keyword evidence="9" id="KW-0326">Glycosidase</keyword>
<evidence type="ECO:0000256" key="8">
    <source>
        <dbReference type="PIRSR" id="PIRSR601382-3"/>
    </source>
</evidence>
<dbReference type="Proteomes" id="UP001054902">
    <property type="component" value="Unassembled WGS sequence"/>
</dbReference>
<protein>
    <recommendedName>
        <fullName evidence="9">alpha-1,2-Mannosidase</fullName>
        <ecNumber evidence="9">3.2.1.-</ecNumber>
    </recommendedName>
</protein>
<evidence type="ECO:0000313" key="11">
    <source>
        <dbReference type="EMBL" id="GFH56056.1"/>
    </source>
</evidence>
<feature type="binding site" evidence="7">
    <location>
        <position position="565"/>
    </location>
    <ligand>
        <name>Ca(2+)</name>
        <dbReference type="ChEBI" id="CHEBI:29108"/>
    </ligand>
</feature>
<dbReference type="PANTHER" id="PTHR11742">
    <property type="entry name" value="MANNOSYL-OLIGOSACCHARIDE ALPHA-1,2-MANNOSIDASE-RELATED"/>
    <property type="match status" value="1"/>
</dbReference>
<keyword evidence="10" id="KW-1133">Transmembrane helix</keyword>
<dbReference type="InterPro" id="IPR012341">
    <property type="entry name" value="6hp_glycosidase-like_sf"/>
</dbReference>
<dbReference type="Gene3D" id="1.50.10.10">
    <property type="match status" value="1"/>
</dbReference>
<evidence type="ECO:0000256" key="1">
    <source>
        <dbReference type="ARBA" id="ARBA00001913"/>
    </source>
</evidence>
<organism evidence="11 12">
    <name type="scientific">Chaetoceros tenuissimus</name>
    <dbReference type="NCBI Taxonomy" id="426638"/>
    <lineage>
        <taxon>Eukaryota</taxon>
        <taxon>Sar</taxon>
        <taxon>Stramenopiles</taxon>
        <taxon>Ochrophyta</taxon>
        <taxon>Bacillariophyta</taxon>
        <taxon>Coscinodiscophyceae</taxon>
        <taxon>Chaetocerotophycidae</taxon>
        <taxon>Chaetocerotales</taxon>
        <taxon>Chaetocerotaceae</taxon>
        <taxon>Chaetoceros</taxon>
    </lineage>
</organism>
<dbReference type="Pfam" id="PF01532">
    <property type="entry name" value="Glyco_hydro_47"/>
    <property type="match status" value="1"/>
</dbReference>
<accession>A0AAD3HAC0</accession>
<evidence type="ECO:0000256" key="3">
    <source>
        <dbReference type="ARBA" id="ARBA00007658"/>
    </source>
</evidence>
<name>A0AAD3HAC0_9STRA</name>
<dbReference type="SUPFAM" id="SSF48225">
    <property type="entry name" value="Seven-hairpin glycosidases"/>
    <property type="match status" value="1"/>
</dbReference>
<proteinExistence type="inferred from homology"/>
<evidence type="ECO:0000313" key="12">
    <source>
        <dbReference type="Proteomes" id="UP001054902"/>
    </source>
</evidence>
<dbReference type="GO" id="GO:0005783">
    <property type="term" value="C:endoplasmic reticulum"/>
    <property type="evidence" value="ECO:0007669"/>
    <property type="project" value="TreeGrafter"/>
</dbReference>
<comment type="cofactor">
    <cofactor evidence="1 7">
        <name>Ca(2+)</name>
        <dbReference type="ChEBI" id="CHEBI:29108"/>
    </cofactor>
</comment>
<dbReference type="GO" id="GO:0005509">
    <property type="term" value="F:calcium ion binding"/>
    <property type="evidence" value="ECO:0007669"/>
    <property type="project" value="InterPro"/>
</dbReference>
<dbReference type="EMBL" id="BLLK01000051">
    <property type="protein sequence ID" value="GFH56056.1"/>
    <property type="molecule type" value="Genomic_DNA"/>
</dbReference>
<dbReference type="InterPro" id="IPR001382">
    <property type="entry name" value="Glyco_hydro_47"/>
</dbReference>
<feature type="active site" evidence="6">
    <location>
        <position position="340"/>
    </location>
</feature>
<dbReference type="GO" id="GO:0005975">
    <property type="term" value="P:carbohydrate metabolic process"/>
    <property type="evidence" value="ECO:0007669"/>
    <property type="project" value="InterPro"/>
</dbReference>
<dbReference type="GO" id="GO:0000139">
    <property type="term" value="C:Golgi membrane"/>
    <property type="evidence" value="ECO:0007669"/>
    <property type="project" value="TreeGrafter"/>
</dbReference>
<comment type="pathway">
    <text evidence="2">Protein modification; protein glycosylation.</text>
</comment>
<feature type="active site" description="Proton donor" evidence="6">
    <location>
        <position position="450"/>
    </location>
</feature>
<feature type="disulfide bond" evidence="8">
    <location>
        <begin position="400"/>
        <end position="436"/>
    </location>
</feature>
<keyword evidence="7" id="KW-0479">Metal-binding</keyword>
<feature type="active site" description="Proton donor" evidence="6">
    <location>
        <position position="202"/>
    </location>
</feature>
<sequence length="573" mass="66368">MVRSTITLKRGLYGGRDGRRYIIFIAICVTYVTIYIKLFGYYRQSSNHIHQLTRENTFIQSKYFPTENLFPDEYFGTTHIHSESYEPKGPDRYSEWKDGNSPYNVTTFQQMKSDNLARSRREHVREAMKFAWDNYKKYAYGADELKPVSGEKGECWGGISVTLVDSLDTLILMGMDEEFREARDWIAKNLDFDKDYVVSVFETTIRSLGGLLSAYDWSKDVIFLEKAKDIGNRLSKAFDETSTGGFPLGRINLKTGKTEYAKWLGNGMTLAGSGTLTLEFRDLSKHSGDYTYAKKSQHIFEVLKDLQPESGLFPKLLRKNLNTNTVKLSGHDISFGSMGDSFYEYELKIWLQGMKTESMYRDMYDKSIQGLHDEKLKTSSNNLTYIFLDQRINEMDHLSCFMGGLLALGAFTDPKGFSSERAQRDLKTAKALAYTCYQMYATMETGLSPEVVRFPQGKNGIKKLQPKSIRESYYILRPETIETFFILHRITGDPIYREWGWEIFQNIEKYSKTNYGYGSVQNVQDKKSIINDKMESFFLGETLKYFYLLFDPESKLDFNKYVFNTEAHPLRIE</sequence>
<gene>
    <name evidence="11" type="ORF">CTEN210_12532</name>
</gene>
<evidence type="ECO:0000256" key="10">
    <source>
        <dbReference type="SAM" id="Phobius"/>
    </source>
</evidence>
<dbReference type="PRINTS" id="PR00747">
    <property type="entry name" value="GLYHDRLASE47"/>
</dbReference>
<evidence type="ECO:0000256" key="4">
    <source>
        <dbReference type="ARBA" id="ARBA00022801"/>
    </source>
</evidence>
<dbReference type="PANTHER" id="PTHR11742:SF6">
    <property type="entry name" value="MANNOSYL-OLIGOSACCHARIDE ALPHA-1,2-MANNOSIDASE IA-RELATED"/>
    <property type="match status" value="1"/>
</dbReference>
<feature type="transmembrane region" description="Helical" evidence="10">
    <location>
        <begin position="21"/>
        <end position="42"/>
    </location>
</feature>
<dbReference type="EC" id="3.2.1.-" evidence="9"/>
<comment type="similarity">
    <text evidence="3 9">Belongs to the glycosyl hydrolase 47 family.</text>
</comment>
<feature type="active site" evidence="6">
    <location>
        <position position="479"/>
    </location>
</feature>
<dbReference type="InterPro" id="IPR036026">
    <property type="entry name" value="Seven-hairpin_glycosidases"/>
</dbReference>
<dbReference type="AlphaFoldDB" id="A0AAD3HAC0"/>
<keyword evidence="7" id="KW-0106">Calcium</keyword>
<evidence type="ECO:0000256" key="5">
    <source>
        <dbReference type="ARBA" id="ARBA00023157"/>
    </source>
</evidence>
<evidence type="ECO:0000256" key="6">
    <source>
        <dbReference type="PIRSR" id="PIRSR601382-1"/>
    </source>
</evidence>
<dbReference type="GO" id="GO:0004571">
    <property type="term" value="F:mannosyl-oligosaccharide 1,2-alpha-mannosidase activity"/>
    <property type="evidence" value="ECO:0007669"/>
    <property type="project" value="InterPro"/>
</dbReference>
<reference evidence="11 12" key="1">
    <citation type="journal article" date="2021" name="Sci. Rep.">
        <title>The genome of the diatom Chaetoceros tenuissimus carries an ancient integrated fragment of an extant virus.</title>
        <authorList>
            <person name="Hongo Y."/>
            <person name="Kimura K."/>
            <person name="Takaki Y."/>
            <person name="Yoshida Y."/>
            <person name="Baba S."/>
            <person name="Kobayashi G."/>
            <person name="Nagasaki K."/>
            <person name="Hano T."/>
            <person name="Tomaru Y."/>
        </authorList>
    </citation>
    <scope>NUCLEOTIDE SEQUENCE [LARGE SCALE GENOMIC DNA]</scope>
    <source>
        <strain evidence="11 12">NIES-3715</strain>
    </source>
</reference>
<keyword evidence="10" id="KW-0812">Transmembrane</keyword>
<keyword evidence="5 8" id="KW-1015">Disulfide bond</keyword>
<dbReference type="InterPro" id="IPR050749">
    <property type="entry name" value="Glycosyl_Hydrolase_47"/>
</dbReference>
<dbReference type="FunFam" id="1.50.10.10:FF:000055">
    <property type="entry name" value="alpha-1,2-Mannosidase"/>
    <property type="match status" value="1"/>
</dbReference>
<keyword evidence="4 9" id="KW-0378">Hydrolase</keyword>
<keyword evidence="12" id="KW-1185">Reference proteome</keyword>
<evidence type="ECO:0000256" key="2">
    <source>
        <dbReference type="ARBA" id="ARBA00004922"/>
    </source>
</evidence>
<evidence type="ECO:0000256" key="7">
    <source>
        <dbReference type="PIRSR" id="PIRSR601382-2"/>
    </source>
</evidence>
<evidence type="ECO:0000256" key="9">
    <source>
        <dbReference type="RuleBase" id="RU361193"/>
    </source>
</evidence>